<dbReference type="GO" id="GO:0004674">
    <property type="term" value="F:protein serine/threonine kinase activity"/>
    <property type="evidence" value="ECO:0007669"/>
    <property type="project" value="UniProtKB-KW"/>
</dbReference>
<organism evidence="3 4">
    <name type="scientific">Sphingopyxis lindanitolerans</name>
    <dbReference type="NCBI Taxonomy" id="2054227"/>
    <lineage>
        <taxon>Bacteria</taxon>
        <taxon>Pseudomonadati</taxon>
        <taxon>Pseudomonadota</taxon>
        <taxon>Alphaproteobacteria</taxon>
        <taxon>Sphingomonadales</taxon>
        <taxon>Sphingomonadaceae</taxon>
        <taxon>Sphingopyxis</taxon>
    </lineage>
</organism>
<keyword evidence="1" id="KW-0808">Transferase</keyword>
<accession>A0A2S8B4Q0</accession>
<evidence type="ECO:0000313" key="4">
    <source>
        <dbReference type="Proteomes" id="UP000238954"/>
    </source>
</evidence>
<dbReference type="EMBL" id="PHFW01000003">
    <property type="protein sequence ID" value="PQM27323.1"/>
    <property type="molecule type" value="Genomic_DNA"/>
</dbReference>
<dbReference type="InterPro" id="IPR036890">
    <property type="entry name" value="HATPase_C_sf"/>
</dbReference>
<gene>
    <name evidence="3" type="ORF">CVO77_19645</name>
</gene>
<keyword evidence="1" id="KW-0418">Kinase</keyword>
<dbReference type="Proteomes" id="UP000238954">
    <property type="component" value="Chromosome"/>
</dbReference>
<dbReference type="AlphaFoldDB" id="A0A2S8B4Q0"/>
<evidence type="ECO:0000256" key="1">
    <source>
        <dbReference type="ARBA" id="ARBA00022527"/>
    </source>
</evidence>
<comment type="caution">
    <text evidence="3">The sequence shown here is derived from an EMBL/GenBank/DDBJ whole genome shotgun (WGS) entry which is preliminary data.</text>
</comment>
<feature type="domain" description="Histidine kinase/HSP90-like ATPase" evidence="2">
    <location>
        <begin position="3"/>
        <end position="114"/>
    </location>
</feature>
<reference evidence="4" key="1">
    <citation type="submission" date="2017-11" db="EMBL/GenBank/DDBJ databases">
        <title>The complete genome sequence of Sphingopyxis pomeranensis sp. nov. strain WS5A3p.</title>
        <authorList>
            <person name="Kaminski M.A."/>
        </authorList>
    </citation>
    <scope>NUCLEOTIDE SEQUENCE [LARGE SCALE GENOMIC DNA]</scope>
    <source>
        <strain evidence="4">WS5A3p</strain>
    </source>
</reference>
<dbReference type="Gene3D" id="3.30.565.10">
    <property type="entry name" value="Histidine kinase-like ATPase, C-terminal domain"/>
    <property type="match status" value="1"/>
</dbReference>
<proteinExistence type="predicted"/>
<dbReference type="InterPro" id="IPR050267">
    <property type="entry name" value="Anti-sigma-factor_SerPK"/>
</dbReference>
<keyword evidence="4" id="KW-1185">Reference proteome</keyword>
<evidence type="ECO:0000313" key="3">
    <source>
        <dbReference type="EMBL" id="PQM27323.1"/>
    </source>
</evidence>
<dbReference type="Pfam" id="PF13581">
    <property type="entry name" value="HATPase_c_2"/>
    <property type="match status" value="1"/>
</dbReference>
<name>A0A2S8B4Q0_9SPHN</name>
<dbReference type="SUPFAM" id="SSF55874">
    <property type="entry name" value="ATPase domain of HSP90 chaperone/DNA topoisomerase II/histidine kinase"/>
    <property type="match status" value="1"/>
</dbReference>
<keyword evidence="1" id="KW-0723">Serine/threonine-protein kinase</keyword>
<dbReference type="PANTHER" id="PTHR35526">
    <property type="entry name" value="ANTI-SIGMA-F FACTOR RSBW-RELATED"/>
    <property type="match status" value="1"/>
</dbReference>
<sequence>MDSAEAFLAGNAVPDRAAAQMLVALDEIVSNIFAHGAREGEPTVTVALHVAEGRIAGEIVDDGIAFNPLAAAAPDTGLAIEDRPIGGLGLHIVRATMDDIRYDRDHGQNRLRFHKIFALNDSD</sequence>
<dbReference type="CDD" id="cd16936">
    <property type="entry name" value="HATPase_RsbW-like"/>
    <property type="match status" value="1"/>
</dbReference>
<dbReference type="InterPro" id="IPR003594">
    <property type="entry name" value="HATPase_dom"/>
</dbReference>
<evidence type="ECO:0000259" key="2">
    <source>
        <dbReference type="Pfam" id="PF13581"/>
    </source>
</evidence>
<dbReference type="OrthoDB" id="9792240at2"/>
<protein>
    <submittedName>
        <fullName evidence="3">Anti-sigma regulatory factor</fullName>
    </submittedName>
</protein>